<dbReference type="AlphaFoldDB" id="A0A670ZAA7"/>
<accession>A0A670ZAA7</accession>
<dbReference type="InterPro" id="IPR043136">
    <property type="entry name" value="B30.2/SPRY_sf"/>
</dbReference>
<keyword evidence="6" id="KW-1185">Reference proteome</keyword>
<dbReference type="GeneTree" id="ENSGT00940000160376"/>
<evidence type="ECO:0000256" key="3">
    <source>
        <dbReference type="SAM" id="MobiDB-lite"/>
    </source>
</evidence>
<feature type="compositionally biased region" description="Basic and acidic residues" evidence="3">
    <location>
        <begin position="47"/>
        <end position="83"/>
    </location>
</feature>
<keyword evidence="2" id="KW-0539">Nucleus</keyword>
<dbReference type="SUPFAM" id="SSF52540">
    <property type="entry name" value="P-loop containing nucleoside triphosphate hydrolases"/>
    <property type="match status" value="1"/>
</dbReference>
<feature type="region of interest" description="Disordered" evidence="3">
    <location>
        <begin position="300"/>
        <end position="339"/>
    </location>
</feature>
<dbReference type="Ensembl" id="ENSPTXT00000018495.1">
    <property type="protein sequence ID" value="ENSPTXP00000017956.1"/>
    <property type="gene ID" value="ENSPTXG00000012337.1"/>
</dbReference>
<evidence type="ECO:0000259" key="4">
    <source>
        <dbReference type="SMART" id="SM00449"/>
    </source>
</evidence>
<dbReference type="InterPro" id="IPR003877">
    <property type="entry name" value="SPRY_dom"/>
</dbReference>
<dbReference type="SUPFAM" id="SSF49899">
    <property type="entry name" value="Concanavalin A-like lectins/glucanases"/>
    <property type="match status" value="1"/>
</dbReference>
<dbReference type="Proteomes" id="UP000472273">
    <property type="component" value="Unplaced"/>
</dbReference>
<feature type="compositionally biased region" description="Pro residues" evidence="3">
    <location>
        <begin position="328"/>
        <end position="337"/>
    </location>
</feature>
<dbReference type="Gene3D" id="3.40.50.300">
    <property type="entry name" value="P-loop containing nucleotide triphosphate hydrolases"/>
    <property type="match status" value="1"/>
</dbReference>
<dbReference type="PANTHER" id="PTHR12381:SF66">
    <property type="entry name" value="HETEROGENEOUS NUCLEAR RIBONUCLEOPROTEIN U-LIKE PROTEIN 2"/>
    <property type="match status" value="1"/>
</dbReference>
<evidence type="ECO:0000256" key="1">
    <source>
        <dbReference type="ARBA" id="ARBA00004123"/>
    </source>
</evidence>
<feature type="domain" description="SPRY" evidence="4">
    <location>
        <begin position="149"/>
        <end position="394"/>
    </location>
</feature>
<comment type="subcellular location">
    <subcellularLocation>
        <location evidence="1">Nucleus</location>
    </subcellularLocation>
</comment>
<dbReference type="GO" id="GO:0005634">
    <property type="term" value="C:nucleus"/>
    <property type="evidence" value="ECO:0007669"/>
    <property type="project" value="UniProtKB-SubCell"/>
</dbReference>
<gene>
    <name evidence="5" type="primary">LOC113452446</name>
</gene>
<dbReference type="SMART" id="SM00449">
    <property type="entry name" value="SPRY"/>
    <property type="match status" value="1"/>
</dbReference>
<feature type="compositionally biased region" description="Basic and acidic residues" evidence="3">
    <location>
        <begin position="604"/>
        <end position="616"/>
    </location>
</feature>
<evidence type="ECO:0000256" key="2">
    <source>
        <dbReference type="ARBA" id="ARBA00023242"/>
    </source>
</evidence>
<dbReference type="GO" id="GO:0003723">
    <property type="term" value="F:RNA binding"/>
    <property type="evidence" value="ECO:0007669"/>
    <property type="project" value="TreeGrafter"/>
</dbReference>
<feature type="region of interest" description="Disordered" evidence="3">
    <location>
        <begin position="604"/>
        <end position="645"/>
    </location>
</feature>
<proteinExistence type="predicted"/>
<dbReference type="Pfam" id="PF00622">
    <property type="entry name" value="SPRY"/>
    <property type="match status" value="1"/>
</dbReference>
<dbReference type="FunFam" id="3.40.50.300:FF:000355">
    <property type="entry name" value="Heterogeneous nuclear ribonucleoprotein U-like 1, isoform CRA_a"/>
    <property type="match status" value="1"/>
</dbReference>
<name>A0A670ZAA7_PSETE</name>
<dbReference type="Pfam" id="PF13671">
    <property type="entry name" value="AAA_33"/>
    <property type="match status" value="1"/>
</dbReference>
<dbReference type="InterPro" id="IPR013320">
    <property type="entry name" value="ConA-like_dom_sf"/>
</dbReference>
<dbReference type="GO" id="GO:0000380">
    <property type="term" value="P:alternative mRNA splicing, via spliceosome"/>
    <property type="evidence" value="ECO:0007669"/>
    <property type="project" value="TreeGrafter"/>
</dbReference>
<feature type="compositionally biased region" description="Basic residues" evidence="3">
    <location>
        <begin position="617"/>
        <end position="631"/>
    </location>
</feature>
<protein>
    <recommendedName>
        <fullName evidence="4">SPRY domain-containing protein</fullName>
    </recommendedName>
</protein>
<evidence type="ECO:0000313" key="6">
    <source>
        <dbReference type="Proteomes" id="UP000472273"/>
    </source>
</evidence>
<dbReference type="OMA" id="PPWCEAS"/>
<feature type="region of interest" description="Disordered" evidence="3">
    <location>
        <begin position="47"/>
        <end position="101"/>
    </location>
</feature>
<dbReference type="CDD" id="cd12884">
    <property type="entry name" value="SPRY_hnRNP"/>
    <property type="match status" value="1"/>
</dbReference>
<dbReference type="InterPro" id="IPR035778">
    <property type="entry name" value="SPRY_hnRNP_U"/>
</dbReference>
<evidence type="ECO:0000313" key="5">
    <source>
        <dbReference type="Ensembl" id="ENSPTXP00000017956.1"/>
    </source>
</evidence>
<reference evidence="5" key="2">
    <citation type="submission" date="2025-09" db="UniProtKB">
        <authorList>
            <consortium name="Ensembl"/>
        </authorList>
    </citation>
    <scope>IDENTIFICATION</scope>
</reference>
<dbReference type="PANTHER" id="PTHR12381">
    <property type="entry name" value="HETEROGENEOUS NUCLEAR RIBONUCLEOPROTEIN U FAMILY MEMBER"/>
    <property type="match status" value="1"/>
</dbReference>
<reference evidence="5" key="1">
    <citation type="submission" date="2025-08" db="UniProtKB">
        <authorList>
            <consortium name="Ensembl"/>
        </authorList>
    </citation>
    <scope>IDENTIFICATION</scope>
</reference>
<dbReference type="Gene3D" id="2.60.120.920">
    <property type="match status" value="2"/>
</dbReference>
<dbReference type="InterPro" id="IPR027417">
    <property type="entry name" value="P-loop_NTPase"/>
</dbReference>
<sequence>APGEGYILCLKWSKGRACFLYVSPPPPPKKTKSACLFFCLFPGNEDEKAKQAGPDGERHGLKRQRDEKEEHGRAYFEFREEAYNSRSKSPPPPEEEAKAEDDETLVVLDTYTCDLHFKATKDRYGGQPLFSEKFPNLWSGARSTHGVKGGKVCFEVKVIQNLPLKEGCTEAQLLRVGWSVDLSRSQLGEDEFSYGYDGRGLKAENGQFEEFGQTFGETDVIGCFAVSAVRERLDWGREPLANPPPWCEASELLCSLIRSHSGDRHLLLSAIFSLCPNLLTPHLSVWLADRSAKQPRCFLLEKRAPPPPPKTTAPGGAWSKSPRRADNAPPPLTPLPSPALQNFESEEVELSFSKNGEDLGVAFQISKELLGDRALLPHVLCKNCAVEVNFGQKDEPFFPVPEDYLFIHAVPVEERVRTPAPPKAPAKCEVLLMVGLPGCGKTFWAQKHTQENQDKRFNILGTDNILYQMKTKGPVVEEPLPIEARDSLLQQAARCVSKLVQIAPRTRRNFILDQCNVYNSGQRRKLLPFKGFLRKVVVLVPSEEDWVDRLQQREKAEGESVPESVMLEMKANFSLPDKCDYIDEVLFQELAKEEAQPLVTKYKEEARKLLPPSEKRTNRRNNRNKRNRQNRNRGQGYVGGSQRRGYNNRAYGQQQYWGQPGNRGGYRNFYDSYRGRDYNRFYGRDYEYNRYRDYYRDYNREWQNYYQDRDRYYRNYYGYQGYR</sequence>
<organism evidence="5 6">
    <name type="scientific">Pseudonaja textilis</name>
    <name type="common">Eastern brown snake</name>
    <dbReference type="NCBI Taxonomy" id="8673"/>
    <lineage>
        <taxon>Eukaryota</taxon>
        <taxon>Metazoa</taxon>
        <taxon>Chordata</taxon>
        <taxon>Craniata</taxon>
        <taxon>Vertebrata</taxon>
        <taxon>Euteleostomi</taxon>
        <taxon>Lepidosauria</taxon>
        <taxon>Squamata</taxon>
        <taxon>Bifurcata</taxon>
        <taxon>Unidentata</taxon>
        <taxon>Episquamata</taxon>
        <taxon>Toxicofera</taxon>
        <taxon>Serpentes</taxon>
        <taxon>Colubroidea</taxon>
        <taxon>Elapidae</taxon>
        <taxon>Hydrophiinae</taxon>
        <taxon>Pseudonaja</taxon>
    </lineage>
</organism>